<feature type="chain" id="PRO_5035154350" evidence="2">
    <location>
        <begin position="25"/>
        <end position="486"/>
    </location>
</feature>
<gene>
    <name evidence="3" type="ORF">JFN93_19210</name>
</gene>
<dbReference type="AlphaFoldDB" id="A0A8J7M1D4"/>
<keyword evidence="2" id="KW-0732">Signal</keyword>
<feature type="region of interest" description="Disordered" evidence="1">
    <location>
        <begin position="124"/>
        <end position="149"/>
    </location>
</feature>
<name>A0A8J7M1D4_9BACT</name>
<dbReference type="RefSeq" id="WP_199385753.1">
    <property type="nucleotide sequence ID" value="NZ_JAEMHM010000017.1"/>
</dbReference>
<feature type="signal peptide" evidence="2">
    <location>
        <begin position="1"/>
        <end position="24"/>
    </location>
</feature>
<proteinExistence type="predicted"/>
<keyword evidence="4" id="KW-1185">Reference proteome</keyword>
<evidence type="ECO:0000313" key="4">
    <source>
        <dbReference type="Proteomes" id="UP000636888"/>
    </source>
</evidence>
<evidence type="ECO:0000256" key="1">
    <source>
        <dbReference type="SAM" id="MobiDB-lite"/>
    </source>
</evidence>
<evidence type="ECO:0000256" key="2">
    <source>
        <dbReference type="SAM" id="SignalP"/>
    </source>
</evidence>
<feature type="region of interest" description="Disordered" evidence="1">
    <location>
        <begin position="465"/>
        <end position="486"/>
    </location>
</feature>
<comment type="caution">
    <text evidence="3">The sequence shown here is derived from an EMBL/GenBank/DDBJ whole genome shotgun (WGS) entry which is preliminary data.</text>
</comment>
<evidence type="ECO:0000313" key="3">
    <source>
        <dbReference type="EMBL" id="MBJ6726844.1"/>
    </source>
</evidence>
<organism evidence="3 4">
    <name type="scientific">Geomesophilobacter sediminis</name>
    <dbReference type="NCBI Taxonomy" id="2798584"/>
    <lineage>
        <taxon>Bacteria</taxon>
        <taxon>Pseudomonadati</taxon>
        <taxon>Thermodesulfobacteriota</taxon>
        <taxon>Desulfuromonadia</taxon>
        <taxon>Geobacterales</taxon>
        <taxon>Geobacteraceae</taxon>
        <taxon>Geomesophilobacter</taxon>
    </lineage>
</organism>
<dbReference type="EMBL" id="JAEMHM010000017">
    <property type="protein sequence ID" value="MBJ6726844.1"/>
    <property type="molecule type" value="Genomic_DNA"/>
</dbReference>
<protein>
    <submittedName>
        <fullName evidence="3">Uncharacterized protein</fullName>
    </submittedName>
</protein>
<dbReference type="Proteomes" id="UP000636888">
    <property type="component" value="Unassembled WGS sequence"/>
</dbReference>
<accession>A0A8J7M1D4</accession>
<reference evidence="3" key="1">
    <citation type="submission" date="2020-12" db="EMBL/GenBank/DDBJ databases">
        <title>Geomonas sp. Red875, isolated from river sediment.</title>
        <authorList>
            <person name="Xu Z."/>
            <person name="Zhang Z."/>
            <person name="Masuda Y."/>
            <person name="Itoh H."/>
            <person name="Senoo K."/>
        </authorList>
    </citation>
    <scope>NUCLEOTIDE SEQUENCE</scope>
    <source>
        <strain evidence="3">Red875</strain>
    </source>
</reference>
<sequence length="486" mass="50606">MRRYLHVLVLMVVLVAAAAGVAPAAESLLLARHSAVVMNGELNVTCRWVASTPVASLQITVGSDERTVAVDPEANQRTAQGWEGVVTASVPVDAAGSEKLAYAVVLADGAGNLSNRGEGRLTIRSAGATSRGVGTGAAGDESPPSLGRVQVNKGAGNLVSFSSVATDNLGLHEVRFAVVDAQGRQVKQVTLNALGKHWQGNTEAFILPVGSYRLLAKAIDSSGNASPEQNIPFDLYDPPQHTWKVSVQIAPLDAAGRGAMWQLDGGAWHGSNAAAFAAPGVHTIAFKDASGWRAPAPMTVTVPRGGFSTSVTYRADVGAQSRSLSSGGSYRLVRIPAPAGSETRSLAGQGGYYLKISSQSGLGEDMDRIAAEVAAKVGGEVVDPGALDQTRSAFGDSARRDASIELKGKEDSRFPFVAAIDLFCYGTSLFKLNLCKNSADVATKVASAIGGVVTKVYDVYNTVFGQPPEGVPEPPKRDEQPPQAQE</sequence>